<keyword evidence="3" id="KW-0175">Coiled coil</keyword>
<organism evidence="5 6">
    <name type="scientific">Ensete ventricosum</name>
    <name type="common">Abyssinian banana</name>
    <name type="synonym">Musa ensete</name>
    <dbReference type="NCBI Taxonomy" id="4639"/>
    <lineage>
        <taxon>Eukaryota</taxon>
        <taxon>Viridiplantae</taxon>
        <taxon>Streptophyta</taxon>
        <taxon>Embryophyta</taxon>
        <taxon>Tracheophyta</taxon>
        <taxon>Spermatophyta</taxon>
        <taxon>Magnoliopsida</taxon>
        <taxon>Liliopsida</taxon>
        <taxon>Zingiberales</taxon>
        <taxon>Musaceae</taxon>
        <taxon>Ensete</taxon>
    </lineage>
</organism>
<dbReference type="GO" id="GO:0035556">
    <property type="term" value="P:intracellular signal transduction"/>
    <property type="evidence" value="ECO:0007669"/>
    <property type="project" value="InterPro"/>
</dbReference>
<comment type="caution">
    <text evidence="5">The sequence shown here is derived from an EMBL/GenBank/DDBJ whole genome shotgun (WGS) entry which is preliminary data.</text>
</comment>
<dbReference type="EMBL" id="JAQQAF010000006">
    <property type="protein sequence ID" value="KAJ8478372.1"/>
    <property type="molecule type" value="Genomic_DNA"/>
</dbReference>
<feature type="region of interest" description="Disordered" evidence="4">
    <location>
        <begin position="131"/>
        <end position="153"/>
    </location>
</feature>
<dbReference type="InterPro" id="IPR027417">
    <property type="entry name" value="P-loop_NTPase"/>
</dbReference>
<evidence type="ECO:0000313" key="5">
    <source>
        <dbReference type="EMBL" id="KAJ8478372.1"/>
    </source>
</evidence>
<keyword evidence="6" id="KW-1185">Reference proteome</keyword>
<accession>A0AAV8QS47</accession>
<dbReference type="InterPro" id="IPR000048">
    <property type="entry name" value="IQ_motif_EF-hand-BS"/>
</dbReference>
<dbReference type="Proteomes" id="UP001222027">
    <property type="component" value="Unassembled WGS sequence"/>
</dbReference>
<comment type="subcellular location">
    <subcellularLocation>
        <location evidence="1">Cytoplasm</location>
    </subcellularLocation>
</comment>
<gene>
    <name evidence="5" type="ORF">OPV22_022099</name>
</gene>
<dbReference type="AlphaFoldDB" id="A0AAV8QS47"/>
<dbReference type="Pfam" id="PF00612">
    <property type="entry name" value="IQ"/>
    <property type="match status" value="3"/>
</dbReference>
<dbReference type="GO" id="GO:0005737">
    <property type="term" value="C:cytoplasm"/>
    <property type="evidence" value="ECO:0007669"/>
    <property type="project" value="UniProtKB-SubCell"/>
</dbReference>
<evidence type="ECO:0000256" key="4">
    <source>
        <dbReference type="SAM" id="MobiDB-lite"/>
    </source>
</evidence>
<protein>
    <recommendedName>
        <fullName evidence="7">Myosin motor domain-containing protein</fullName>
    </recommendedName>
</protein>
<evidence type="ECO:0000256" key="3">
    <source>
        <dbReference type="SAM" id="Coils"/>
    </source>
</evidence>
<dbReference type="GO" id="GO:0000146">
    <property type="term" value="F:microfilament motor activity"/>
    <property type="evidence" value="ECO:0007669"/>
    <property type="project" value="InterPro"/>
</dbReference>
<sequence>MSASLSLKAVLFPSSPLDVQFERRLLPFLRSFIPWEREGGGERGVDSTGSASLNLGQSKTLISRLEGRRFESPKVRGRSRLRLGNLGFRCVAFPWFWRGFLIGLSANAMAPMVVRSSLEIMLDAIRQRDERPKDLPPALPVRPTSRGRLPTSKRSLPVNLKLDSSAARSLLTKSMNWEDKKEEQTLRSGINVVLKNDVFGSKIISDVEQLVESAYLMMPNLVSYEERVQVADGTDLPPLVATNNGVGCDGIVKYAMNQVAGLGYAGNQTLQGILWVQKNYRGVRARSRYQQLKKGATTLQSFVRGERARHDFEFLMKRWRAAVFIQKHVRLWHARTVLKNQQKDIIFLQSVIRGCLARKHFTVLKKVEASKVVHAKDTNNNEHPQIHPSILAELKSQMLKAEAALREKEEENAVLKQQLQEYETRWLEYELKMKSMEETWQKQLTALQMSFTARRKSIVPEEMTKQSGWPDASQTNRCYEAEDDESVGAQTPEGTLAKLPNASDAMQVRNNDTARNAVIQLMKEFDQQRQVFDTDAGLLIEVKSGDINPYEELRNLKSHFASWKKDYKMRLKDTKTALLKLVNPEKRTYKRWWCTSVTAR</sequence>
<keyword evidence="2" id="KW-0963">Cytoplasm</keyword>
<dbReference type="PROSITE" id="PS50096">
    <property type="entry name" value="IQ"/>
    <property type="match status" value="3"/>
</dbReference>
<reference evidence="5 6" key="1">
    <citation type="submission" date="2022-12" db="EMBL/GenBank/DDBJ databases">
        <title>Chromosome-scale assembly of the Ensete ventricosum genome.</title>
        <authorList>
            <person name="Dussert Y."/>
            <person name="Stocks J."/>
            <person name="Wendawek A."/>
            <person name="Woldeyes F."/>
            <person name="Nichols R.A."/>
            <person name="Borrell J.S."/>
        </authorList>
    </citation>
    <scope>NUCLEOTIDE SEQUENCE [LARGE SCALE GENOMIC DNA]</scope>
    <source>
        <strain evidence="6">cv. Maze</strain>
        <tissue evidence="5">Seeds</tissue>
    </source>
</reference>
<evidence type="ECO:0000256" key="2">
    <source>
        <dbReference type="ARBA" id="ARBA00022490"/>
    </source>
</evidence>
<dbReference type="GO" id="GO:0005096">
    <property type="term" value="F:GTPase activator activity"/>
    <property type="evidence" value="ECO:0007669"/>
    <property type="project" value="InterPro"/>
</dbReference>
<dbReference type="SUPFAM" id="SSF52540">
    <property type="entry name" value="P-loop containing nucleoside triphosphate hydrolases"/>
    <property type="match status" value="1"/>
</dbReference>
<dbReference type="PANTHER" id="PTHR46184">
    <property type="entry name" value="UNCONVENTIONAL MYOSIN-IXB-LIKE PROTEIN"/>
    <property type="match status" value="1"/>
</dbReference>
<feature type="coiled-coil region" evidence="3">
    <location>
        <begin position="391"/>
        <end position="439"/>
    </location>
</feature>
<evidence type="ECO:0000313" key="6">
    <source>
        <dbReference type="Proteomes" id="UP001222027"/>
    </source>
</evidence>
<dbReference type="GO" id="GO:0051015">
    <property type="term" value="F:actin filament binding"/>
    <property type="evidence" value="ECO:0007669"/>
    <property type="project" value="TreeGrafter"/>
</dbReference>
<name>A0AAV8QS47_ENSVE</name>
<dbReference type="SMART" id="SM00015">
    <property type="entry name" value="IQ"/>
    <property type="match status" value="4"/>
</dbReference>
<evidence type="ECO:0000256" key="1">
    <source>
        <dbReference type="ARBA" id="ARBA00004496"/>
    </source>
</evidence>
<dbReference type="InterPro" id="IPR046987">
    <property type="entry name" value="Myo9"/>
</dbReference>
<dbReference type="Gene3D" id="1.20.5.190">
    <property type="match status" value="2"/>
</dbReference>
<evidence type="ECO:0008006" key="7">
    <source>
        <dbReference type="Google" id="ProtNLM"/>
    </source>
</evidence>
<dbReference type="PANTHER" id="PTHR46184:SF5">
    <property type="entry name" value="UNCONVENTIONAL MYOSIN-IXA-LIKE"/>
    <property type="match status" value="1"/>
</dbReference>
<dbReference type="GO" id="GO:0005884">
    <property type="term" value="C:actin filament"/>
    <property type="evidence" value="ECO:0007669"/>
    <property type="project" value="TreeGrafter"/>
</dbReference>
<proteinExistence type="predicted"/>